<organism evidence="2 3">
    <name type="scientific">Clostridium tetani</name>
    <dbReference type="NCBI Taxonomy" id="1513"/>
    <lineage>
        <taxon>Bacteria</taxon>
        <taxon>Bacillati</taxon>
        <taxon>Bacillota</taxon>
        <taxon>Clostridia</taxon>
        <taxon>Eubacteriales</taxon>
        <taxon>Clostridiaceae</taxon>
        <taxon>Clostridium</taxon>
    </lineage>
</organism>
<evidence type="ECO:0000313" key="3">
    <source>
        <dbReference type="Proteomes" id="UP001321763"/>
    </source>
</evidence>
<dbReference type="Gene3D" id="3.30.1330.70">
    <property type="entry name" value="Holliday junction resolvase RusA"/>
    <property type="match status" value="1"/>
</dbReference>
<sequence>MKLIIPGEPKGKARPRMSTKTGRAYTPEQTVQYENWVKTCYTLSNDKNKLEGTIKAEIKAYMSIPKSTSKKKRQEMLEGKIRPTKKPDVDNIVKIILDSLNKLAFDDDKQVVDCSIEKWYGEDPRVELELLEVE</sequence>
<gene>
    <name evidence="2" type="ORF">K234311028_12940</name>
</gene>
<dbReference type="InterPro" id="IPR008822">
    <property type="entry name" value="Endonuclease_RusA-like"/>
</dbReference>
<dbReference type="EMBL" id="AP026818">
    <property type="protein sequence ID" value="BDR81048.1"/>
    <property type="molecule type" value="Genomic_DNA"/>
</dbReference>
<proteinExistence type="predicted"/>
<protein>
    <submittedName>
        <fullName evidence="2">Phage protein</fullName>
    </submittedName>
</protein>
<accession>A0ABC8ECY3</accession>
<dbReference type="Pfam" id="PF05866">
    <property type="entry name" value="RusA"/>
    <property type="match status" value="1"/>
</dbReference>
<dbReference type="InterPro" id="IPR036614">
    <property type="entry name" value="RusA-like_sf"/>
</dbReference>
<dbReference type="RefSeq" id="WP_317725008.1">
    <property type="nucleotide sequence ID" value="NZ_AP026818.1"/>
</dbReference>
<dbReference type="SUPFAM" id="SSF103084">
    <property type="entry name" value="Holliday junction resolvase RusA"/>
    <property type="match status" value="1"/>
</dbReference>
<dbReference type="AlphaFoldDB" id="A0ABC8ECY3"/>
<name>A0ABC8ECY3_CLOTA</name>
<evidence type="ECO:0000256" key="1">
    <source>
        <dbReference type="SAM" id="MobiDB-lite"/>
    </source>
</evidence>
<feature type="region of interest" description="Disordered" evidence="1">
    <location>
        <begin position="1"/>
        <end position="22"/>
    </location>
</feature>
<reference evidence="2 3" key="1">
    <citation type="submission" date="2022-09" db="EMBL/GenBank/DDBJ databases">
        <title>complete genome sequences of Clostridium tetani str. KHSU-234311-028 isolated from soil.</title>
        <authorList>
            <person name="Sekizuka T."/>
            <person name="Shitada C."/>
            <person name="Takahashi M."/>
            <person name="Kuroda M."/>
        </authorList>
    </citation>
    <scope>NUCLEOTIDE SEQUENCE [LARGE SCALE GENOMIC DNA]</scope>
    <source>
        <strain evidence="2 3">KHSU-234311-028</strain>
    </source>
</reference>
<evidence type="ECO:0000313" key="2">
    <source>
        <dbReference type="EMBL" id="BDR81048.1"/>
    </source>
</evidence>
<dbReference type="Proteomes" id="UP001321763">
    <property type="component" value="Chromosome"/>
</dbReference>